<keyword evidence="2 5" id="KW-0812">Transmembrane</keyword>
<gene>
    <name evidence="7" type="ORF">FPZ12_000755</name>
</gene>
<dbReference type="InterPro" id="IPR036259">
    <property type="entry name" value="MFS_trans_sf"/>
</dbReference>
<organism evidence="7 8">
    <name type="scientific">Amycolatopsis acidicola</name>
    <dbReference type="NCBI Taxonomy" id="2596893"/>
    <lineage>
        <taxon>Bacteria</taxon>
        <taxon>Bacillati</taxon>
        <taxon>Actinomycetota</taxon>
        <taxon>Actinomycetes</taxon>
        <taxon>Pseudonocardiales</taxon>
        <taxon>Pseudonocardiaceae</taxon>
        <taxon>Amycolatopsis</taxon>
    </lineage>
</organism>
<feature type="transmembrane region" description="Helical" evidence="5">
    <location>
        <begin position="371"/>
        <end position="396"/>
    </location>
</feature>
<feature type="domain" description="Major facilitator superfamily (MFS) profile" evidence="6">
    <location>
        <begin position="17"/>
        <end position="467"/>
    </location>
</feature>
<proteinExistence type="predicted"/>
<dbReference type="RefSeq" id="WP_144745425.1">
    <property type="nucleotide sequence ID" value="NZ_VMNW02000001.1"/>
</dbReference>
<evidence type="ECO:0000256" key="5">
    <source>
        <dbReference type="SAM" id="Phobius"/>
    </source>
</evidence>
<feature type="transmembrane region" description="Helical" evidence="5">
    <location>
        <begin position="231"/>
        <end position="254"/>
    </location>
</feature>
<feature type="transmembrane region" description="Helical" evidence="5">
    <location>
        <begin position="141"/>
        <end position="164"/>
    </location>
</feature>
<dbReference type="Gene3D" id="1.20.1720.10">
    <property type="entry name" value="Multidrug resistance protein D"/>
    <property type="match status" value="1"/>
</dbReference>
<feature type="transmembrane region" description="Helical" evidence="5">
    <location>
        <begin position="83"/>
        <end position="102"/>
    </location>
</feature>
<feature type="transmembrane region" description="Helical" evidence="5">
    <location>
        <begin position="207"/>
        <end position="225"/>
    </location>
</feature>
<feature type="transmembrane region" description="Helical" evidence="5">
    <location>
        <begin position="108"/>
        <end position="129"/>
    </location>
</feature>
<dbReference type="PANTHER" id="PTHR42718:SF39">
    <property type="entry name" value="ACTINORHODIN TRANSPORTER-RELATED"/>
    <property type="match status" value="1"/>
</dbReference>
<comment type="caution">
    <text evidence="7">The sequence shown here is derived from an EMBL/GenBank/DDBJ whole genome shotgun (WGS) entry which is preliminary data.</text>
</comment>
<keyword evidence="3 5" id="KW-1133">Transmembrane helix</keyword>
<dbReference type="SUPFAM" id="SSF103473">
    <property type="entry name" value="MFS general substrate transporter"/>
    <property type="match status" value="1"/>
</dbReference>
<evidence type="ECO:0000256" key="2">
    <source>
        <dbReference type="ARBA" id="ARBA00022692"/>
    </source>
</evidence>
<evidence type="ECO:0000313" key="8">
    <source>
        <dbReference type="Proteomes" id="UP000319769"/>
    </source>
</evidence>
<dbReference type="Gene3D" id="1.20.1250.20">
    <property type="entry name" value="MFS general substrate transporter like domains"/>
    <property type="match status" value="1"/>
</dbReference>
<feature type="transmembrane region" description="Helical" evidence="5">
    <location>
        <begin position="176"/>
        <end position="195"/>
    </location>
</feature>
<keyword evidence="8" id="KW-1185">Reference proteome</keyword>
<evidence type="ECO:0000256" key="1">
    <source>
        <dbReference type="ARBA" id="ARBA00004651"/>
    </source>
</evidence>
<dbReference type="AlphaFoldDB" id="A0A5N0VN89"/>
<dbReference type="InterPro" id="IPR020846">
    <property type="entry name" value="MFS_dom"/>
</dbReference>
<accession>A0A5N0VN89</accession>
<keyword evidence="4 5" id="KW-0472">Membrane</keyword>
<dbReference type="InterPro" id="IPR011701">
    <property type="entry name" value="MFS"/>
</dbReference>
<dbReference type="PROSITE" id="PS50850">
    <property type="entry name" value="MFS"/>
    <property type="match status" value="1"/>
</dbReference>
<evidence type="ECO:0000256" key="3">
    <source>
        <dbReference type="ARBA" id="ARBA00022989"/>
    </source>
</evidence>
<feature type="transmembrane region" description="Helical" evidence="5">
    <location>
        <begin position="281"/>
        <end position="301"/>
    </location>
</feature>
<evidence type="ECO:0000256" key="4">
    <source>
        <dbReference type="ARBA" id="ARBA00023136"/>
    </source>
</evidence>
<dbReference type="Pfam" id="PF07690">
    <property type="entry name" value="MFS_1"/>
    <property type="match status" value="1"/>
</dbReference>
<dbReference type="GO" id="GO:0005886">
    <property type="term" value="C:plasma membrane"/>
    <property type="evidence" value="ECO:0007669"/>
    <property type="project" value="UniProtKB-SubCell"/>
</dbReference>
<dbReference type="EMBL" id="VMNW02000001">
    <property type="protein sequence ID" value="KAA9166774.1"/>
    <property type="molecule type" value="Genomic_DNA"/>
</dbReference>
<dbReference type="GO" id="GO:0022857">
    <property type="term" value="F:transmembrane transporter activity"/>
    <property type="evidence" value="ECO:0007669"/>
    <property type="project" value="InterPro"/>
</dbReference>
<evidence type="ECO:0000313" key="7">
    <source>
        <dbReference type="EMBL" id="KAA9166774.1"/>
    </source>
</evidence>
<dbReference type="OrthoDB" id="4532109at2"/>
<evidence type="ECO:0000259" key="6">
    <source>
        <dbReference type="PROSITE" id="PS50850"/>
    </source>
</evidence>
<dbReference type="PANTHER" id="PTHR42718">
    <property type="entry name" value="MAJOR FACILITATOR SUPERFAMILY MULTIDRUG TRANSPORTER MFSC"/>
    <property type="match status" value="1"/>
</dbReference>
<reference evidence="7" key="1">
    <citation type="submission" date="2019-09" db="EMBL/GenBank/DDBJ databases">
        <authorList>
            <person name="Teo W.F.A."/>
            <person name="Duangmal K."/>
        </authorList>
    </citation>
    <scope>NUCLEOTIDE SEQUENCE [LARGE SCALE GENOMIC DNA]</scope>
    <source>
        <strain evidence="7">K81G1</strain>
    </source>
</reference>
<protein>
    <submittedName>
        <fullName evidence="7">MFS transporter</fullName>
    </submittedName>
</protein>
<dbReference type="Proteomes" id="UP000319769">
    <property type="component" value="Unassembled WGS sequence"/>
</dbReference>
<feature type="transmembrane region" description="Helical" evidence="5">
    <location>
        <begin position="441"/>
        <end position="460"/>
    </location>
</feature>
<feature type="transmembrane region" description="Helical" evidence="5">
    <location>
        <begin position="307"/>
        <end position="330"/>
    </location>
</feature>
<feature type="transmembrane region" description="Helical" evidence="5">
    <location>
        <begin position="417"/>
        <end position="435"/>
    </location>
</feature>
<dbReference type="CDD" id="cd17321">
    <property type="entry name" value="MFS_MMR_MDR_like"/>
    <property type="match status" value="1"/>
</dbReference>
<sequence>MTTTLEAPATRGLTGAGLGTVLLGAALAPIDYFIVNVALPTIDADLHASTATLEWIVAGYGIAFGLLLVVGGRLGDAFGRRRLFIAGMSAFTLTSLICGLAPNATVLVLARIAQGAAAALMVPQVLSIIQATTAGERRSRMLGYYGATGGIAMVIGQLLGGVLVSADIAGTGWRPIFLINVPFGLLGVVLARRTLPETRANDPLRVDRLGTALFGLTLLSLLVPLMEGRALGWPVWCWLALAALPFLAIAFVVVERRLESRGITPLLPMSVLHVPSMRRGLAIAVPFFLVFGGFLFVYALALQDGLGLGPLGSGLALTPLAVAFLVMSLLSSRIVQRLGTRTIVLGASVQLLGLLILIGTVLAEWPALDALALAPGTLVFGAGQGLAAPTLFRVILSRVPTENAGAGSGMLTTTQQTSLALGVATLGTLFATLAMSGTEHALVIVMITQAVLLAGIALAATRLPDPRG</sequence>
<feature type="transmembrane region" description="Helical" evidence="5">
    <location>
        <begin position="12"/>
        <end position="35"/>
    </location>
</feature>
<comment type="subcellular location">
    <subcellularLocation>
        <location evidence="1">Cell membrane</location>
        <topology evidence="1">Multi-pass membrane protein</topology>
    </subcellularLocation>
</comment>
<feature type="transmembrane region" description="Helical" evidence="5">
    <location>
        <begin position="55"/>
        <end position="71"/>
    </location>
</feature>
<name>A0A5N0VN89_9PSEU</name>
<feature type="transmembrane region" description="Helical" evidence="5">
    <location>
        <begin position="342"/>
        <end position="365"/>
    </location>
</feature>